<dbReference type="Pfam" id="PF00188">
    <property type="entry name" value="CAP"/>
    <property type="match status" value="1"/>
</dbReference>
<evidence type="ECO:0000313" key="2">
    <source>
        <dbReference type="EnsemblPlants" id="AUR62025536-RA:cds"/>
    </source>
</evidence>
<dbReference type="Gene3D" id="3.40.33.10">
    <property type="entry name" value="CAP"/>
    <property type="match status" value="1"/>
</dbReference>
<protein>
    <recommendedName>
        <fullName evidence="1">SCP domain-containing protein</fullName>
    </recommendedName>
</protein>
<dbReference type="PANTHER" id="PTHR10334">
    <property type="entry name" value="CYSTEINE-RICH SECRETORY PROTEIN-RELATED"/>
    <property type="match status" value="1"/>
</dbReference>
<feature type="domain" description="SCP" evidence="1">
    <location>
        <begin position="132"/>
        <end position="262"/>
    </location>
</feature>
<reference evidence="2" key="1">
    <citation type="journal article" date="2017" name="Nature">
        <title>The genome of Chenopodium quinoa.</title>
        <authorList>
            <person name="Jarvis D.E."/>
            <person name="Ho Y.S."/>
            <person name="Lightfoot D.J."/>
            <person name="Schmoeckel S.M."/>
            <person name="Li B."/>
            <person name="Borm T.J.A."/>
            <person name="Ohyanagi H."/>
            <person name="Mineta K."/>
            <person name="Michell C.T."/>
            <person name="Saber N."/>
            <person name="Kharbatia N.M."/>
            <person name="Rupper R.R."/>
            <person name="Sharp A.R."/>
            <person name="Dally N."/>
            <person name="Boughton B.A."/>
            <person name="Woo Y.H."/>
            <person name="Gao G."/>
            <person name="Schijlen E.G.W.M."/>
            <person name="Guo X."/>
            <person name="Momin A.A."/>
            <person name="Negrao S."/>
            <person name="Al-Babili S."/>
            <person name="Gehring C."/>
            <person name="Roessner U."/>
            <person name="Jung C."/>
            <person name="Murphy K."/>
            <person name="Arold S.T."/>
            <person name="Gojobori T."/>
            <person name="van der Linden C.G."/>
            <person name="van Loo E.N."/>
            <person name="Jellen E.N."/>
            <person name="Maughan P.J."/>
            <person name="Tester M."/>
        </authorList>
    </citation>
    <scope>NUCLEOTIDE SEQUENCE [LARGE SCALE GENOMIC DNA]</scope>
    <source>
        <strain evidence="2">cv. PI 614886</strain>
    </source>
</reference>
<accession>A0A803M9G0</accession>
<reference evidence="2" key="2">
    <citation type="submission" date="2021-03" db="UniProtKB">
        <authorList>
            <consortium name="EnsemblPlants"/>
        </authorList>
    </citation>
    <scope>IDENTIFICATION</scope>
</reference>
<dbReference type="AlphaFoldDB" id="A0A803M9G0"/>
<sequence length="266" mass="28937">MEEESALGPKEGDVRSNIPILLEDNRDGYRLTIVNDPSNIVAPVLGPPTHANSFPDNVNSHALPLYQDETMQDTESQISKRGGWKRKDRAALLRSKEGAAVQSSLSILDNRKRHAGEDQMCAASVKKGKVADVFKSGDDGHNAARRDVGVDPYTWDKKLEAYAQDFANKKPSCSTDLGSKIPYGINLGIGYGFLSSGQSIGSWVGQKSDYNYPSNSCAKGKDCSAYTQVVWRKSVRLGCASVTCGLWPLFVCVYDPAGNIPGEKPY</sequence>
<dbReference type="SUPFAM" id="SSF55797">
    <property type="entry name" value="PR-1-like"/>
    <property type="match status" value="1"/>
</dbReference>
<organism evidence="2 3">
    <name type="scientific">Chenopodium quinoa</name>
    <name type="common">Quinoa</name>
    <dbReference type="NCBI Taxonomy" id="63459"/>
    <lineage>
        <taxon>Eukaryota</taxon>
        <taxon>Viridiplantae</taxon>
        <taxon>Streptophyta</taxon>
        <taxon>Embryophyta</taxon>
        <taxon>Tracheophyta</taxon>
        <taxon>Spermatophyta</taxon>
        <taxon>Magnoliopsida</taxon>
        <taxon>eudicotyledons</taxon>
        <taxon>Gunneridae</taxon>
        <taxon>Pentapetalae</taxon>
        <taxon>Caryophyllales</taxon>
        <taxon>Chenopodiaceae</taxon>
        <taxon>Chenopodioideae</taxon>
        <taxon>Atripliceae</taxon>
        <taxon>Chenopodium</taxon>
    </lineage>
</organism>
<dbReference type="InterPro" id="IPR001283">
    <property type="entry name" value="CRISP-related"/>
</dbReference>
<proteinExistence type="predicted"/>
<dbReference type="SMART" id="SM00198">
    <property type="entry name" value="SCP"/>
    <property type="match status" value="1"/>
</dbReference>
<keyword evidence="3" id="KW-1185">Reference proteome</keyword>
<dbReference type="InterPro" id="IPR014044">
    <property type="entry name" value="CAP_dom"/>
</dbReference>
<dbReference type="InterPro" id="IPR035940">
    <property type="entry name" value="CAP_sf"/>
</dbReference>
<evidence type="ECO:0000313" key="3">
    <source>
        <dbReference type="Proteomes" id="UP000596660"/>
    </source>
</evidence>
<dbReference type="EnsemblPlants" id="AUR62025536-RA">
    <property type="protein sequence ID" value="AUR62025536-RA:cds"/>
    <property type="gene ID" value="AUR62025536"/>
</dbReference>
<evidence type="ECO:0000259" key="1">
    <source>
        <dbReference type="SMART" id="SM00198"/>
    </source>
</evidence>
<dbReference type="PRINTS" id="PR00837">
    <property type="entry name" value="V5TPXLIKE"/>
</dbReference>
<name>A0A803M9G0_CHEQI</name>
<dbReference type="Proteomes" id="UP000596660">
    <property type="component" value="Unplaced"/>
</dbReference>
<dbReference type="Gramene" id="AUR62025536-RA">
    <property type="protein sequence ID" value="AUR62025536-RA:cds"/>
    <property type="gene ID" value="AUR62025536"/>
</dbReference>